<dbReference type="PROSITE" id="PS51068">
    <property type="entry name" value="FPG_CAT"/>
    <property type="match status" value="1"/>
</dbReference>
<dbReference type="Gene3D" id="3.20.190.10">
    <property type="entry name" value="MutM-like, N-terminal"/>
    <property type="match status" value="1"/>
</dbReference>
<proteinExistence type="inferred from homology"/>
<accession>A0A1E8F8S6</accession>
<evidence type="ECO:0000256" key="11">
    <source>
        <dbReference type="ARBA" id="ARBA00023268"/>
    </source>
</evidence>
<feature type="domain" description="FPG-type" evidence="14">
    <location>
        <begin position="238"/>
        <end position="272"/>
    </location>
</feature>
<keyword evidence="16" id="KW-0255">Endonuclease</keyword>
<dbReference type="GO" id="GO:0006284">
    <property type="term" value="P:base-excision repair"/>
    <property type="evidence" value="ECO:0007669"/>
    <property type="project" value="InterPro"/>
</dbReference>
<dbReference type="PROSITE" id="PS51066">
    <property type="entry name" value="ZF_FPG_2"/>
    <property type="match status" value="1"/>
</dbReference>
<keyword evidence="16" id="KW-0540">Nuclease</keyword>
<keyword evidence="7" id="KW-0862">Zinc</keyword>
<evidence type="ECO:0000256" key="6">
    <source>
        <dbReference type="ARBA" id="ARBA00022801"/>
    </source>
</evidence>
<evidence type="ECO:0000259" key="15">
    <source>
        <dbReference type="PROSITE" id="PS51068"/>
    </source>
</evidence>
<dbReference type="STRING" id="1856405.BFC17_07650"/>
<evidence type="ECO:0000256" key="12">
    <source>
        <dbReference type="ARBA" id="ARBA00023295"/>
    </source>
</evidence>
<dbReference type="GO" id="GO:0140078">
    <property type="term" value="F:class I DNA-(apurinic or apyrimidinic site) endonuclease activity"/>
    <property type="evidence" value="ECO:0007669"/>
    <property type="project" value="UniProtKB-EC"/>
</dbReference>
<keyword evidence="12" id="KW-0326">Glycosidase</keyword>
<dbReference type="Gene3D" id="1.10.8.50">
    <property type="match status" value="1"/>
</dbReference>
<dbReference type="SMART" id="SM00898">
    <property type="entry name" value="Fapy_DNA_glyco"/>
    <property type="match status" value="1"/>
</dbReference>
<dbReference type="SUPFAM" id="SSF46946">
    <property type="entry name" value="S13-like H2TH domain"/>
    <property type="match status" value="1"/>
</dbReference>
<dbReference type="PANTHER" id="PTHR42697:SF1">
    <property type="entry name" value="ENDONUCLEASE 8"/>
    <property type="match status" value="1"/>
</dbReference>
<keyword evidence="5 13" id="KW-0863">Zinc-finger</keyword>
<evidence type="ECO:0000259" key="14">
    <source>
        <dbReference type="PROSITE" id="PS51066"/>
    </source>
</evidence>
<comment type="similarity">
    <text evidence="1">Belongs to the FPG family.</text>
</comment>
<sequence>MPEGPEIRQSADALAAVLKNKKINAITTGLAAIKPCEFLLTGHRVTDISCRGKAMLTQFDNGYTIYSHNQLYGRWMIMPAGELPDTKRSLRLALHTKEHSALLYSASEISLWKTAELDDHPFLKKLGPDVLNEPVTTDLIAERIASSRFNNRTLAALYLDQHFLAGIGNYLRSEILFFAGLFPDKKPKQLSDSEVVRLAEQTIKITEYSYRTGGYTAPVSDDKVKNHTLEEYIADRFMVFDRDDMPCRVCGETILRAERNNRRIYFCPHCQPG</sequence>
<evidence type="ECO:0000256" key="5">
    <source>
        <dbReference type="ARBA" id="ARBA00022771"/>
    </source>
</evidence>
<dbReference type="RefSeq" id="WP_070178562.1">
    <property type="nucleotide sequence ID" value="NZ_BMJR01000013.1"/>
</dbReference>
<evidence type="ECO:0000256" key="3">
    <source>
        <dbReference type="ARBA" id="ARBA00022723"/>
    </source>
</evidence>
<evidence type="ECO:0000256" key="7">
    <source>
        <dbReference type="ARBA" id="ARBA00022833"/>
    </source>
</evidence>
<keyword evidence="3" id="KW-0479">Metal-binding</keyword>
<keyword evidence="6" id="KW-0378">Hydrolase</keyword>
<dbReference type="Pfam" id="PF06831">
    <property type="entry name" value="H2TH"/>
    <property type="match status" value="1"/>
</dbReference>
<dbReference type="InterPro" id="IPR035937">
    <property type="entry name" value="FPG_N"/>
</dbReference>
<keyword evidence="17" id="KW-1185">Reference proteome</keyword>
<evidence type="ECO:0000256" key="13">
    <source>
        <dbReference type="PROSITE-ProRule" id="PRU00391"/>
    </source>
</evidence>
<keyword evidence="11" id="KW-0511">Multifunctional enzyme</keyword>
<name>A0A1E8F8S6_9ALTE</name>
<keyword evidence="10" id="KW-0456">Lyase</keyword>
<dbReference type="Pfam" id="PF01149">
    <property type="entry name" value="Fapy_DNA_glyco"/>
    <property type="match status" value="1"/>
</dbReference>
<dbReference type="Proteomes" id="UP000176037">
    <property type="component" value="Unassembled WGS sequence"/>
</dbReference>
<evidence type="ECO:0000256" key="4">
    <source>
        <dbReference type="ARBA" id="ARBA00022763"/>
    </source>
</evidence>
<keyword evidence="4" id="KW-0227">DNA damage</keyword>
<dbReference type="NCBIfam" id="NF007763">
    <property type="entry name" value="PRK10445.1"/>
    <property type="match status" value="1"/>
</dbReference>
<organism evidence="16 17">
    <name type="scientific">Alteromonas lipolytica</name>
    <dbReference type="NCBI Taxonomy" id="1856405"/>
    <lineage>
        <taxon>Bacteria</taxon>
        <taxon>Pseudomonadati</taxon>
        <taxon>Pseudomonadota</taxon>
        <taxon>Gammaproteobacteria</taxon>
        <taxon>Alteromonadales</taxon>
        <taxon>Alteromonadaceae</taxon>
        <taxon>Alteromonas/Salinimonas group</taxon>
        <taxon>Alteromonas</taxon>
    </lineage>
</organism>
<dbReference type="InterPro" id="IPR012319">
    <property type="entry name" value="FPG_cat"/>
</dbReference>
<reference evidence="16 17" key="1">
    <citation type="submission" date="2016-09" db="EMBL/GenBank/DDBJ databases">
        <title>Alteromonas lipolytica, a new species isolated from sea water.</title>
        <authorList>
            <person name="Wu Y.-H."/>
            <person name="Cheng H."/>
            <person name="Xu X.-W."/>
        </authorList>
    </citation>
    <scope>NUCLEOTIDE SEQUENCE [LARGE SCALE GENOMIC DNA]</scope>
    <source>
        <strain evidence="16 17">JW12</strain>
    </source>
</reference>
<dbReference type="EC" id="4.2.99.18" evidence="2"/>
<evidence type="ECO:0000256" key="8">
    <source>
        <dbReference type="ARBA" id="ARBA00023125"/>
    </source>
</evidence>
<dbReference type="GO" id="GO:0000703">
    <property type="term" value="F:oxidized pyrimidine nucleobase lesion DNA N-glycosylase activity"/>
    <property type="evidence" value="ECO:0007669"/>
    <property type="project" value="TreeGrafter"/>
</dbReference>
<dbReference type="InterPro" id="IPR015886">
    <property type="entry name" value="H2TH_FPG"/>
</dbReference>
<keyword evidence="9" id="KW-0234">DNA repair</keyword>
<comment type="caution">
    <text evidence="16">The sequence shown here is derived from an EMBL/GenBank/DDBJ whole genome shotgun (WGS) entry which is preliminary data.</text>
</comment>
<dbReference type="AlphaFoldDB" id="A0A1E8F8S6"/>
<evidence type="ECO:0000256" key="10">
    <source>
        <dbReference type="ARBA" id="ARBA00023239"/>
    </source>
</evidence>
<protein>
    <recommendedName>
        <fullName evidence="2">DNA-(apurinic or apyrimidinic site) lyase</fullName>
        <ecNumber evidence="2">4.2.99.18</ecNumber>
    </recommendedName>
</protein>
<dbReference type="SUPFAM" id="SSF57716">
    <property type="entry name" value="Glucocorticoid receptor-like (DNA-binding domain)"/>
    <property type="match status" value="1"/>
</dbReference>
<evidence type="ECO:0000256" key="2">
    <source>
        <dbReference type="ARBA" id="ARBA00012720"/>
    </source>
</evidence>
<dbReference type="InterPro" id="IPR000214">
    <property type="entry name" value="Znf_DNA_glyclase/AP_lyase"/>
</dbReference>
<dbReference type="OrthoDB" id="5657047at2"/>
<dbReference type="SMART" id="SM01232">
    <property type="entry name" value="H2TH"/>
    <property type="match status" value="1"/>
</dbReference>
<dbReference type="SUPFAM" id="SSF81624">
    <property type="entry name" value="N-terminal domain of MutM-like DNA repair proteins"/>
    <property type="match status" value="1"/>
</dbReference>
<evidence type="ECO:0000256" key="9">
    <source>
        <dbReference type="ARBA" id="ARBA00023204"/>
    </source>
</evidence>
<gene>
    <name evidence="16" type="ORF">BFC17_07650</name>
</gene>
<dbReference type="GO" id="GO:0008270">
    <property type="term" value="F:zinc ion binding"/>
    <property type="evidence" value="ECO:0007669"/>
    <property type="project" value="UniProtKB-KW"/>
</dbReference>
<dbReference type="PANTHER" id="PTHR42697">
    <property type="entry name" value="ENDONUCLEASE 8"/>
    <property type="match status" value="1"/>
</dbReference>
<evidence type="ECO:0000313" key="17">
    <source>
        <dbReference type="Proteomes" id="UP000176037"/>
    </source>
</evidence>
<feature type="domain" description="Formamidopyrimidine-DNA glycosylase catalytic" evidence="15">
    <location>
        <begin position="2"/>
        <end position="93"/>
    </location>
</feature>
<dbReference type="GO" id="GO:0003684">
    <property type="term" value="F:damaged DNA binding"/>
    <property type="evidence" value="ECO:0007669"/>
    <property type="project" value="InterPro"/>
</dbReference>
<evidence type="ECO:0000256" key="1">
    <source>
        <dbReference type="ARBA" id="ARBA00009409"/>
    </source>
</evidence>
<dbReference type="EMBL" id="MJIC01000020">
    <property type="protein sequence ID" value="OFI32317.1"/>
    <property type="molecule type" value="Genomic_DNA"/>
</dbReference>
<evidence type="ECO:0000313" key="16">
    <source>
        <dbReference type="EMBL" id="OFI32317.1"/>
    </source>
</evidence>
<dbReference type="InterPro" id="IPR010979">
    <property type="entry name" value="Ribosomal_uS13-like_H2TH"/>
</dbReference>
<keyword evidence="8" id="KW-0238">DNA-binding</keyword>